<dbReference type="EMBL" id="OX596117">
    <property type="protein sequence ID" value="CAN0493636.1"/>
    <property type="molecule type" value="Genomic_DNA"/>
</dbReference>
<accession>A0AC59ZRH3</accession>
<organism evidence="1 2">
    <name type="scientific">Rangifer tarandus platyrhynchus</name>
    <name type="common">Svalbard reindeer</name>
    <dbReference type="NCBI Taxonomy" id="3082113"/>
    <lineage>
        <taxon>Eukaryota</taxon>
        <taxon>Metazoa</taxon>
        <taxon>Chordata</taxon>
        <taxon>Craniata</taxon>
        <taxon>Vertebrata</taxon>
        <taxon>Euteleostomi</taxon>
        <taxon>Mammalia</taxon>
        <taxon>Eutheria</taxon>
        <taxon>Laurasiatheria</taxon>
        <taxon>Artiodactyla</taxon>
        <taxon>Ruminantia</taxon>
        <taxon>Pecora</taxon>
        <taxon>Cervidae</taxon>
        <taxon>Odocoileinae</taxon>
        <taxon>Rangifer</taxon>
    </lineage>
</organism>
<gene>
    <name evidence="1" type="ORF">MRATA1EN22A_LOCUS21822</name>
</gene>
<reference evidence="1" key="2">
    <citation type="submission" date="2025-03" db="EMBL/GenBank/DDBJ databases">
        <authorList>
            <consortium name="ELIXIR-Norway"/>
            <consortium name="Elixir Norway"/>
        </authorList>
    </citation>
    <scope>NUCLEOTIDE SEQUENCE</scope>
</reference>
<proteinExistence type="predicted"/>
<protein>
    <submittedName>
        <fullName evidence="1">Uncharacterized protein</fullName>
    </submittedName>
</protein>
<dbReference type="Proteomes" id="UP001162501">
    <property type="component" value="Chromosome 33"/>
</dbReference>
<evidence type="ECO:0000313" key="2">
    <source>
        <dbReference type="Proteomes" id="UP001162501"/>
    </source>
</evidence>
<sequence length="420" mass="46542">MDGTPQQGKVDRGISSAEVHTNHQDLDQMQTLGRQVWCGRGAVFPTVPAMPWLLSEHQSLRSQGLMVSSLPPHPEILTWLGIGISRAPSPTSHLQALDHKARLLIGDLSLREDSIAKLQKEKRALQELHQKILGDLQAEEDKVNPLTKTNSKLSPEIHKLEDNWKQEKKIWAEEEKARWKAESDLKITTDHLHKMELSTSRRLEQARGGWFHPLCSGLPSSVGTSRAETERLRGAGAGPPMSPASAPPRTEQNCKREAELLQLWWEPEVAVLQSAAAASRMHRKHTDSVAELIEHVEKLQRVLSKLEKDKQGMKAEINASVETTEKSKARSAAVVSLANTKRAPDLLKEQLEEQQGGKFPAPQDLEKTVHELGDAEEWAGTAETALSKLRSRHHTVDKGITSVGTTQVPETGSSKTPSEE</sequence>
<reference evidence="1" key="1">
    <citation type="submission" date="2023-05" db="EMBL/GenBank/DDBJ databases">
        <authorList>
            <consortium name="ELIXIR-Norway"/>
        </authorList>
    </citation>
    <scope>NUCLEOTIDE SEQUENCE</scope>
</reference>
<evidence type="ECO:0000313" key="1">
    <source>
        <dbReference type="EMBL" id="CAN0493636.1"/>
    </source>
</evidence>
<name>A0AC59ZRH3_RANTA</name>